<proteinExistence type="predicted"/>
<name>A0A0A9GDR9_ARUDO</name>
<accession>A0A0A9GDR9</accession>
<reference evidence="1" key="1">
    <citation type="submission" date="2014-09" db="EMBL/GenBank/DDBJ databases">
        <authorList>
            <person name="Magalhaes I.L.F."/>
            <person name="Oliveira U."/>
            <person name="Santos F.R."/>
            <person name="Vidigal T.H.D.A."/>
            <person name="Brescovit A.D."/>
            <person name="Santos A.J."/>
        </authorList>
    </citation>
    <scope>NUCLEOTIDE SEQUENCE</scope>
    <source>
        <tissue evidence="1">Shoot tissue taken approximately 20 cm above the soil surface</tissue>
    </source>
</reference>
<sequence length="160" mass="17167">MLITKNNNSYSVPLLCLDPGMGFGTENHWLSKFSIPLSSNKRASNNSEGASSPEIVCPASSFKLAGKHISIVAVIKSPGLYNSLSVCSFNVGDNCCLAAKSTFLSSNHPTLFKKENPCGSGSLSDISSDQQLQLKYPATEKMAYTGNELFSKECELHSAH</sequence>
<reference evidence="1" key="2">
    <citation type="journal article" date="2015" name="Data Brief">
        <title>Shoot transcriptome of the giant reed, Arundo donax.</title>
        <authorList>
            <person name="Barrero R.A."/>
            <person name="Guerrero F.D."/>
            <person name="Moolhuijzen P."/>
            <person name="Goolsby J.A."/>
            <person name="Tidwell J."/>
            <person name="Bellgard S.E."/>
            <person name="Bellgard M.I."/>
        </authorList>
    </citation>
    <scope>NUCLEOTIDE SEQUENCE</scope>
    <source>
        <tissue evidence="1">Shoot tissue taken approximately 20 cm above the soil surface</tissue>
    </source>
</reference>
<organism evidence="1">
    <name type="scientific">Arundo donax</name>
    <name type="common">Giant reed</name>
    <name type="synonym">Donax arundinaceus</name>
    <dbReference type="NCBI Taxonomy" id="35708"/>
    <lineage>
        <taxon>Eukaryota</taxon>
        <taxon>Viridiplantae</taxon>
        <taxon>Streptophyta</taxon>
        <taxon>Embryophyta</taxon>
        <taxon>Tracheophyta</taxon>
        <taxon>Spermatophyta</taxon>
        <taxon>Magnoliopsida</taxon>
        <taxon>Liliopsida</taxon>
        <taxon>Poales</taxon>
        <taxon>Poaceae</taxon>
        <taxon>PACMAD clade</taxon>
        <taxon>Arundinoideae</taxon>
        <taxon>Arundineae</taxon>
        <taxon>Arundo</taxon>
    </lineage>
</organism>
<dbReference type="EMBL" id="GBRH01175284">
    <property type="protein sequence ID" value="JAE22612.1"/>
    <property type="molecule type" value="Transcribed_RNA"/>
</dbReference>
<evidence type="ECO:0000313" key="1">
    <source>
        <dbReference type="EMBL" id="JAE22612.1"/>
    </source>
</evidence>
<dbReference type="AlphaFoldDB" id="A0A0A9GDR9"/>
<protein>
    <submittedName>
        <fullName evidence="1">Uncharacterized protein</fullName>
    </submittedName>
</protein>